<dbReference type="RefSeq" id="WP_121462309.1">
    <property type="nucleotide sequence ID" value="NZ_RBXB01000003.1"/>
</dbReference>
<dbReference type="OrthoDB" id="711418at2"/>
<accession>A0A495S8U3</accession>
<dbReference type="AlphaFoldDB" id="A0A495S8U3"/>
<dbReference type="EMBL" id="RBXB01000003">
    <property type="protein sequence ID" value="RKS96297.1"/>
    <property type="molecule type" value="Genomic_DNA"/>
</dbReference>
<proteinExistence type="predicted"/>
<evidence type="ECO:0008006" key="4">
    <source>
        <dbReference type="Google" id="ProtNLM"/>
    </source>
</evidence>
<evidence type="ECO:0000313" key="2">
    <source>
        <dbReference type="EMBL" id="RKS96297.1"/>
    </source>
</evidence>
<keyword evidence="1" id="KW-0732">Signal</keyword>
<keyword evidence="3" id="KW-1185">Reference proteome</keyword>
<dbReference type="PROSITE" id="PS51257">
    <property type="entry name" value="PROKAR_LIPOPROTEIN"/>
    <property type="match status" value="1"/>
</dbReference>
<name>A0A495S8U3_9FLAO</name>
<feature type="signal peptide" evidence="1">
    <location>
        <begin position="1"/>
        <end position="25"/>
    </location>
</feature>
<feature type="chain" id="PRO_5019752081" description="Lipocalin-like protein" evidence="1">
    <location>
        <begin position="26"/>
        <end position="130"/>
    </location>
</feature>
<dbReference type="Proteomes" id="UP000272428">
    <property type="component" value="Unassembled WGS sequence"/>
</dbReference>
<comment type="caution">
    <text evidence="2">The sequence shown here is derived from an EMBL/GenBank/DDBJ whole genome shotgun (WGS) entry which is preliminary data.</text>
</comment>
<evidence type="ECO:0000313" key="3">
    <source>
        <dbReference type="Proteomes" id="UP000272428"/>
    </source>
</evidence>
<organism evidence="2 3">
    <name type="scientific">Chryseobacterium defluvii</name>
    <dbReference type="NCBI Taxonomy" id="160396"/>
    <lineage>
        <taxon>Bacteria</taxon>
        <taxon>Pseudomonadati</taxon>
        <taxon>Bacteroidota</taxon>
        <taxon>Flavobacteriia</taxon>
        <taxon>Flavobacteriales</taxon>
        <taxon>Weeksellaceae</taxon>
        <taxon>Chryseobacterium group</taxon>
        <taxon>Chryseobacterium</taxon>
    </lineage>
</organism>
<reference evidence="2 3" key="1">
    <citation type="submission" date="2018-10" db="EMBL/GenBank/DDBJ databases">
        <title>Genomic Encyclopedia of Archaeal and Bacterial Type Strains, Phase II (KMG-II): from individual species to whole genera.</title>
        <authorList>
            <person name="Goeker M."/>
        </authorList>
    </citation>
    <scope>NUCLEOTIDE SEQUENCE [LARGE SCALE GENOMIC DNA]</scope>
    <source>
        <strain evidence="2 3">DSM 14219</strain>
    </source>
</reference>
<gene>
    <name evidence="2" type="ORF">BCF58_2720</name>
</gene>
<protein>
    <recommendedName>
        <fullName evidence="4">Lipocalin-like protein</fullName>
    </recommendedName>
</protein>
<evidence type="ECO:0000256" key="1">
    <source>
        <dbReference type="SAM" id="SignalP"/>
    </source>
</evidence>
<sequence length="130" mass="14276">MKKVIRILGIFLLVFFAVTSFSSCSDDDDPANNDFFAGTYRGSVSYKDGSTDISTNDGSVFVTKIASGTKYNFAFSNSIPDLNGIEFEKQGDNTLVMVGSTATSYIRIDNDELKILYSKDGKTWTANCTR</sequence>